<dbReference type="STRING" id="1268072.PSAB_01630"/>
<dbReference type="PROSITE" id="PS00211">
    <property type="entry name" value="ABC_TRANSPORTER_1"/>
    <property type="match status" value="1"/>
</dbReference>
<dbReference type="EMBL" id="CP004078">
    <property type="protein sequence ID" value="AHV95262.1"/>
    <property type="molecule type" value="Genomic_DNA"/>
</dbReference>
<keyword evidence="3" id="KW-0547">Nucleotide-binding</keyword>
<dbReference type="Proteomes" id="UP000019772">
    <property type="component" value="Chromosome"/>
</dbReference>
<comment type="similarity">
    <text evidence="1">Belongs to the ABC transporter superfamily.</text>
</comment>
<dbReference type="InterPro" id="IPR027417">
    <property type="entry name" value="P-loop_NTPase"/>
</dbReference>
<gene>
    <name evidence="6" type="ORF">PSAB_01630</name>
</gene>
<feature type="domain" description="ABC transporter" evidence="5">
    <location>
        <begin position="5"/>
        <end position="232"/>
    </location>
</feature>
<dbReference type="RefSeq" id="WP_025332860.1">
    <property type="nucleotide sequence ID" value="NZ_CP004078.1"/>
</dbReference>
<dbReference type="Pfam" id="PF00005">
    <property type="entry name" value="ABC_tran"/>
    <property type="match status" value="1"/>
</dbReference>
<dbReference type="GO" id="GO:0005524">
    <property type="term" value="F:ATP binding"/>
    <property type="evidence" value="ECO:0007669"/>
    <property type="project" value="UniProtKB-KW"/>
</dbReference>
<dbReference type="PANTHER" id="PTHR43335:SF4">
    <property type="entry name" value="ABC TRANSPORTER, ATP-BINDING PROTEIN"/>
    <property type="match status" value="1"/>
</dbReference>
<dbReference type="OrthoDB" id="9804819at2"/>
<dbReference type="AlphaFoldDB" id="X4ZCM7"/>
<organism evidence="6 7">
    <name type="scientific">Paenibacillus sabinae T27</name>
    <dbReference type="NCBI Taxonomy" id="1268072"/>
    <lineage>
        <taxon>Bacteria</taxon>
        <taxon>Bacillati</taxon>
        <taxon>Bacillota</taxon>
        <taxon>Bacilli</taxon>
        <taxon>Bacillales</taxon>
        <taxon>Paenibacillaceae</taxon>
        <taxon>Paenibacillus</taxon>
    </lineage>
</organism>
<keyword evidence="2" id="KW-0813">Transport</keyword>
<dbReference type="PATRIC" id="fig|1268072.3.peg.343"/>
<sequence>METIIQTTDLVKRYRGRNAVDHLNLSINQGDIYGFLGPNGAGKTTTIRMLLGLIAPSEGQVRVFGKDLRKDRLDILRRVGSLVESPSYYGHLSAVDNLEAIRRILGAPKRRIAEVLDIVSLTGEEKRPVKGFSLGMKQRLGIAAALLGSPELLILDEPTNGLDPAGIQEMRSLIMSLPKEHGITVLVSSHLLSEIEQMAGTVGIIRQGRMVYQDTIAQLRQRSAGEMRLVVSEPEAALEEASRRGCDGMLRTGELRFSGMDDARVALLVKALVERGHAIYRVEERRQSLEELFLQVVEGEGQ</sequence>
<evidence type="ECO:0000256" key="4">
    <source>
        <dbReference type="ARBA" id="ARBA00022840"/>
    </source>
</evidence>
<dbReference type="SUPFAM" id="SSF52540">
    <property type="entry name" value="P-loop containing nucleoside triphosphate hydrolases"/>
    <property type="match status" value="1"/>
</dbReference>
<accession>X4ZCM7</accession>
<evidence type="ECO:0000313" key="6">
    <source>
        <dbReference type="EMBL" id="AHV95262.1"/>
    </source>
</evidence>
<evidence type="ECO:0000256" key="3">
    <source>
        <dbReference type="ARBA" id="ARBA00022741"/>
    </source>
</evidence>
<proteinExistence type="inferred from homology"/>
<dbReference type="PANTHER" id="PTHR43335">
    <property type="entry name" value="ABC TRANSPORTER, ATP-BINDING PROTEIN"/>
    <property type="match status" value="1"/>
</dbReference>
<protein>
    <submittedName>
        <fullName evidence="6">Spermidine/putrescine import ATP-binding protein potA</fullName>
    </submittedName>
</protein>
<dbReference type="KEGG" id="psab:PSAB_01630"/>
<dbReference type="SMART" id="SM00382">
    <property type="entry name" value="AAA"/>
    <property type="match status" value="1"/>
</dbReference>
<name>X4ZCM7_9BACL</name>
<keyword evidence="7" id="KW-1185">Reference proteome</keyword>
<dbReference type="CDD" id="cd03268">
    <property type="entry name" value="ABC_BcrA_bacitracin_resist"/>
    <property type="match status" value="1"/>
</dbReference>
<evidence type="ECO:0000313" key="7">
    <source>
        <dbReference type="Proteomes" id="UP000019772"/>
    </source>
</evidence>
<dbReference type="PROSITE" id="PS50893">
    <property type="entry name" value="ABC_TRANSPORTER_2"/>
    <property type="match status" value="1"/>
</dbReference>
<dbReference type="InterPro" id="IPR003439">
    <property type="entry name" value="ABC_transporter-like_ATP-bd"/>
</dbReference>
<dbReference type="Gene3D" id="3.40.50.300">
    <property type="entry name" value="P-loop containing nucleotide triphosphate hydrolases"/>
    <property type="match status" value="1"/>
</dbReference>
<dbReference type="HOGENOM" id="CLU_000604_1_2_9"/>
<evidence type="ECO:0000259" key="5">
    <source>
        <dbReference type="PROSITE" id="PS50893"/>
    </source>
</evidence>
<evidence type="ECO:0000256" key="2">
    <source>
        <dbReference type="ARBA" id="ARBA00022448"/>
    </source>
</evidence>
<keyword evidence="4 6" id="KW-0067">ATP-binding</keyword>
<evidence type="ECO:0000256" key="1">
    <source>
        <dbReference type="ARBA" id="ARBA00005417"/>
    </source>
</evidence>
<dbReference type="eggNOG" id="COG1131">
    <property type="taxonomic scope" value="Bacteria"/>
</dbReference>
<reference evidence="6 7" key="1">
    <citation type="journal article" date="2014" name="PLoS Genet.">
        <title>Comparative Genomic Analysis of N2-Fixing and Non-N2-Fixing Paenibacillus spp.: Organization, Evolution and Expression of the Nitrogen Fixation Genes.</title>
        <authorList>
            <person name="Xie J.B."/>
            <person name="Du Z."/>
            <person name="Bai L."/>
            <person name="Tian C."/>
            <person name="Zhang Y."/>
            <person name="Xie J.Y."/>
            <person name="Wang T."/>
            <person name="Liu X."/>
            <person name="Chen X."/>
            <person name="Cheng Q."/>
            <person name="Chen S."/>
            <person name="Li J."/>
        </authorList>
    </citation>
    <scope>NUCLEOTIDE SEQUENCE [LARGE SCALE GENOMIC DNA]</scope>
    <source>
        <strain evidence="6 7">T27</strain>
    </source>
</reference>
<dbReference type="GO" id="GO:0016887">
    <property type="term" value="F:ATP hydrolysis activity"/>
    <property type="evidence" value="ECO:0007669"/>
    <property type="project" value="InterPro"/>
</dbReference>
<dbReference type="InterPro" id="IPR003593">
    <property type="entry name" value="AAA+_ATPase"/>
</dbReference>
<dbReference type="InterPro" id="IPR017871">
    <property type="entry name" value="ABC_transporter-like_CS"/>
</dbReference>